<evidence type="ECO:0008006" key="4">
    <source>
        <dbReference type="Google" id="ProtNLM"/>
    </source>
</evidence>
<feature type="transmembrane region" description="Helical" evidence="1">
    <location>
        <begin position="44"/>
        <end position="69"/>
    </location>
</feature>
<keyword evidence="1" id="KW-1133">Transmembrane helix</keyword>
<dbReference type="Proteomes" id="UP000646749">
    <property type="component" value="Unassembled WGS sequence"/>
</dbReference>
<dbReference type="EMBL" id="BONW01000001">
    <property type="protein sequence ID" value="GIG85176.1"/>
    <property type="molecule type" value="Genomic_DNA"/>
</dbReference>
<keyword evidence="3" id="KW-1185">Reference proteome</keyword>
<gene>
    <name evidence="2" type="ORF">Pen02_01120</name>
</gene>
<accession>A0ABQ4DRV5</accession>
<evidence type="ECO:0000313" key="2">
    <source>
        <dbReference type="EMBL" id="GIG85176.1"/>
    </source>
</evidence>
<proteinExistence type="predicted"/>
<organism evidence="2 3">
    <name type="scientific">Plantactinospora endophytica</name>
    <dbReference type="NCBI Taxonomy" id="673535"/>
    <lineage>
        <taxon>Bacteria</taxon>
        <taxon>Bacillati</taxon>
        <taxon>Actinomycetota</taxon>
        <taxon>Actinomycetes</taxon>
        <taxon>Micromonosporales</taxon>
        <taxon>Micromonosporaceae</taxon>
        <taxon>Plantactinospora</taxon>
    </lineage>
</organism>
<keyword evidence="1" id="KW-0812">Transmembrane</keyword>
<comment type="caution">
    <text evidence="2">The sequence shown here is derived from an EMBL/GenBank/DDBJ whole genome shotgun (WGS) entry which is preliminary data.</text>
</comment>
<name>A0ABQ4DRV5_9ACTN</name>
<sequence length="185" mass="19405">MPPGYPGPPGYPIPPVPPGYPVPPGAAGYPATGAVAPSKKRRGLVIASVALVGVLLLCVVGGVSAFLVLRGAERGAGATDPVVAVDEFLTAVYTERDADRATGLVCPAARDGEQIAAKIQEVADSAGRYDTARFRWTTPKVDEQDKERALVSTRLTMTTADERSVDQQLAFVVVADSGWWVCDVI</sequence>
<protein>
    <recommendedName>
        <fullName evidence="4">Ig-like domain-containing protein</fullName>
    </recommendedName>
</protein>
<evidence type="ECO:0000313" key="3">
    <source>
        <dbReference type="Proteomes" id="UP000646749"/>
    </source>
</evidence>
<evidence type="ECO:0000256" key="1">
    <source>
        <dbReference type="SAM" id="Phobius"/>
    </source>
</evidence>
<keyword evidence="1" id="KW-0472">Membrane</keyword>
<reference evidence="2 3" key="1">
    <citation type="submission" date="2021-01" db="EMBL/GenBank/DDBJ databases">
        <title>Whole genome shotgun sequence of Plantactinospora endophytica NBRC 110450.</title>
        <authorList>
            <person name="Komaki H."/>
            <person name="Tamura T."/>
        </authorList>
    </citation>
    <scope>NUCLEOTIDE SEQUENCE [LARGE SCALE GENOMIC DNA]</scope>
    <source>
        <strain evidence="2 3">NBRC 110450</strain>
    </source>
</reference>